<accession>A0AAD5X5N3</accession>
<gene>
    <name evidence="2" type="ORF">HK100_010557</name>
</gene>
<dbReference type="EMBL" id="JADGJH010005879">
    <property type="protein sequence ID" value="KAJ3078932.1"/>
    <property type="molecule type" value="Genomic_DNA"/>
</dbReference>
<organism evidence="2 3">
    <name type="scientific">Physocladia obscura</name>
    <dbReference type="NCBI Taxonomy" id="109957"/>
    <lineage>
        <taxon>Eukaryota</taxon>
        <taxon>Fungi</taxon>
        <taxon>Fungi incertae sedis</taxon>
        <taxon>Chytridiomycota</taxon>
        <taxon>Chytridiomycota incertae sedis</taxon>
        <taxon>Chytridiomycetes</taxon>
        <taxon>Chytridiales</taxon>
        <taxon>Chytriomycetaceae</taxon>
        <taxon>Physocladia</taxon>
    </lineage>
</organism>
<dbReference type="AlphaFoldDB" id="A0AAD5X5N3"/>
<feature type="region of interest" description="Disordered" evidence="1">
    <location>
        <begin position="1"/>
        <end position="52"/>
    </location>
</feature>
<keyword evidence="3" id="KW-1185">Reference proteome</keyword>
<proteinExistence type="predicted"/>
<evidence type="ECO:0000313" key="3">
    <source>
        <dbReference type="Proteomes" id="UP001211907"/>
    </source>
</evidence>
<name>A0AAD5X5N3_9FUNG</name>
<feature type="non-terminal residue" evidence="2">
    <location>
        <position position="248"/>
    </location>
</feature>
<evidence type="ECO:0000313" key="2">
    <source>
        <dbReference type="EMBL" id="KAJ3078932.1"/>
    </source>
</evidence>
<dbReference type="Proteomes" id="UP001211907">
    <property type="component" value="Unassembled WGS sequence"/>
</dbReference>
<sequence>MGGQNSKDGNAARGIRNSLTIGRRRKTVTNLGNDQVATQETQETQETQNQENVIPVQKLAANVAEPEPEPEQIQLQLQLQPHHPVPVVESSTEKEPSLSQLETPNSVKAAVPLAKVETLSLPKMSTTPLPAVTDQFVIAGTLIAKPPPPVRNILISNAHTYNNYNNNSEIKLNVVLLERSVTSAEPRFAVRALRASATLRPRLSFAVLAKAAATILPKDTVFHGKLSKYLSTGEMEVDVPAASTEVKQ</sequence>
<comment type="caution">
    <text evidence="2">The sequence shown here is derived from an EMBL/GenBank/DDBJ whole genome shotgun (WGS) entry which is preliminary data.</text>
</comment>
<feature type="compositionally biased region" description="Polar residues" evidence="1">
    <location>
        <begin position="28"/>
        <end position="37"/>
    </location>
</feature>
<evidence type="ECO:0000256" key="1">
    <source>
        <dbReference type="SAM" id="MobiDB-lite"/>
    </source>
</evidence>
<feature type="compositionally biased region" description="Low complexity" evidence="1">
    <location>
        <begin position="38"/>
        <end position="52"/>
    </location>
</feature>
<protein>
    <submittedName>
        <fullName evidence="2">Uncharacterized protein</fullName>
    </submittedName>
</protein>
<feature type="region of interest" description="Disordered" evidence="1">
    <location>
        <begin position="81"/>
        <end position="104"/>
    </location>
</feature>
<reference evidence="2" key="1">
    <citation type="submission" date="2020-05" db="EMBL/GenBank/DDBJ databases">
        <title>Phylogenomic resolution of chytrid fungi.</title>
        <authorList>
            <person name="Stajich J.E."/>
            <person name="Amses K."/>
            <person name="Simmons R."/>
            <person name="Seto K."/>
            <person name="Myers J."/>
            <person name="Bonds A."/>
            <person name="Quandt C.A."/>
            <person name="Barry K."/>
            <person name="Liu P."/>
            <person name="Grigoriev I."/>
            <person name="Longcore J.E."/>
            <person name="James T.Y."/>
        </authorList>
    </citation>
    <scope>NUCLEOTIDE SEQUENCE</scope>
    <source>
        <strain evidence="2">JEL0513</strain>
    </source>
</reference>